<proteinExistence type="predicted"/>
<protein>
    <recommendedName>
        <fullName evidence="6">Sugar phosphate transporter domain-containing protein</fullName>
    </recommendedName>
</protein>
<evidence type="ECO:0000313" key="7">
    <source>
        <dbReference type="EMBL" id="KAF1747209.1"/>
    </source>
</evidence>
<dbReference type="GeneID" id="9821373"/>
<dbReference type="KEGG" id="crq:GCK72_023670"/>
<sequence>MSVDGVIYGILASLAVALNAIFTKTILPKVGNCLWKLTWYNNLVALILFIPLMLFNGDVKRVINDTPGWTFWQMLFISGLFGFTMNYVTGWQIEATSPLTHNISATAKSAAQTLLAVIIYQELKPFSW</sequence>
<feature type="domain" description="Sugar phosphate transporter" evidence="6">
    <location>
        <begin position="5"/>
        <end position="122"/>
    </location>
</feature>
<reference evidence="7 8" key="1">
    <citation type="submission" date="2019-12" db="EMBL/GenBank/DDBJ databases">
        <title>Chromosome-level assembly of the Caenorhabditis remanei genome.</title>
        <authorList>
            <person name="Teterina A.A."/>
            <person name="Willis J.H."/>
            <person name="Phillips P.C."/>
        </authorList>
    </citation>
    <scope>NUCLEOTIDE SEQUENCE [LARGE SCALE GENOMIC DNA]</scope>
    <source>
        <strain evidence="7 8">PX506</strain>
        <tissue evidence="7">Whole organism</tissue>
    </source>
</reference>
<evidence type="ECO:0000256" key="4">
    <source>
        <dbReference type="ARBA" id="ARBA00023136"/>
    </source>
</evidence>
<dbReference type="Proteomes" id="UP000483820">
    <property type="component" value="Chromosome X"/>
</dbReference>
<keyword evidence="4 5" id="KW-0472">Membrane</keyword>
<dbReference type="InterPro" id="IPR004853">
    <property type="entry name" value="Sugar_P_trans_dom"/>
</dbReference>
<feature type="transmembrane region" description="Helical" evidence="5">
    <location>
        <begin position="39"/>
        <end position="57"/>
    </location>
</feature>
<evidence type="ECO:0000256" key="1">
    <source>
        <dbReference type="ARBA" id="ARBA00004141"/>
    </source>
</evidence>
<dbReference type="CTD" id="9821373"/>
<evidence type="ECO:0000259" key="6">
    <source>
        <dbReference type="Pfam" id="PF03151"/>
    </source>
</evidence>
<gene>
    <name evidence="7" type="ORF">GCK72_023670</name>
</gene>
<keyword evidence="3 5" id="KW-1133">Transmembrane helix</keyword>
<keyword evidence="2 5" id="KW-0812">Transmembrane</keyword>
<feature type="transmembrane region" description="Helical" evidence="5">
    <location>
        <begin position="69"/>
        <end position="88"/>
    </location>
</feature>
<dbReference type="RefSeq" id="XP_053579067.1">
    <property type="nucleotide sequence ID" value="XM_053735501.1"/>
</dbReference>
<evidence type="ECO:0000256" key="5">
    <source>
        <dbReference type="SAM" id="Phobius"/>
    </source>
</evidence>
<organism evidence="7 8">
    <name type="scientific">Caenorhabditis remanei</name>
    <name type="common">Caenorhabditis vulgaris</name>
    <dbReference type="NCBI Taxonomy" id="31234"/>
    <lineage>
        <taxon>Eukaryota</taxon>
        <taxon>Metazoa</taxon>
        <taxon>Ecdysozoa</taxon>
        <taxon>Nematoda</taxon>
        <taxon>Chromadorea</taxon>
        <taxon>Rhabditida</taxon>
        <taxon>Rhabditina</taxon>
        <taxon>Rhabditomorpha</taxon>
        <taxon>Rhabditoidea</taxon>
        <taxon>Rhabditidae</taxon>
        <taxon>Peloderinae</taxon>
        <taxon>Caenorhabditis</taxon>
    </lineage>
</organism>
<comment type="subcellular location">
    <subcellularLocation>
        <location evidence="1">Membrane</location>
        <topology evidence="1">Multi-pass membrane protein</topology>
    </subcellularLocation>
</comment>
<evidence type="ECO:0000256" key="3">
    <source>
        <dbReference type="ARBA" id="ARBA00022989"/>
    </source>
</evidence>
<evidence type="ECO:0000256" key="2">
    <source>
        <dbReference type="ARBA" id="ARBA00022692"/>
    </source>
</evidence>
<comment type="caution">
    <text evidence="7">The sequence shown here is derived from an EMBL/GenBank/DDBJ whole genome shotgun (WGS) entry which is preliminary data.</text>
</comment>
<dbReference type="Pfam" id="PF03151">
    <property type="entry name" value="TPT"/>
    <property type="match status" value="1"/>
</dbReference>
<dbReference type="EMBL" id="WUAV01000006">
    <property type="protein sequence ID" value="KAF1747209.1"/>
    <property type="molecule type" value="Genomic_DNA"/>
</dbReference>
<dbReference type="InterPro" id="IPR050186">
    <property type="entry name" value="TPT_transporter"/>
</dbReference>
<feature type="transmembrane region" description="Helical" evidence="5">
    <location>
        <begin position="6"/>
        <end position="27"/>
    </location>
</feature>
<evidence type="ECO:0000313" key="8">
    <source>
        <dbReference type="Proteomes" id="UP000483820"/>
    </source>
</evidence>
<dbReference type="AlphaFoldDB" id="A0A6A5FXV4"/>
<accession>A0A6A5FXV4</accession>
<name>A0A6A5FXV4_CAERE</name>
<dbReference type="PANTHER" id="PTHR11132">
    <property type="entry name" value="SOLUTE CARRIER FAMILY 35"/>
    <property type="match status" value="1"/>
</dbReference>
<dbReference type="GO" id="GO:0016020">
    <property type="term" value="C:membrane"/>
    <property type="evidence" value="ECO:0007669"/>
    <property type="project" value="UniProtKB-SubCell"/>
</dbReference>